<organism evidence="10 11">
    <name type="scientific">Cohnella cellulosilytica</name>
    <dbReference type="NCBI Taxonomy" id="986710"/>
    <lineage>
        <taxon>Bacteria</taxon>
        <taxon>Bacillati</taxon>
        <taxon>Bacillota</taxon>
        <taxon>Bacilli</taxon>
        <taxon>Bacillales</taxon>
        <taxon>Paenibacillaceae</taxon>
        <taxon>Cohnella</taxon>
    </lineage>
</organism>
<keyword evidence="11" id="KW-1185">Reference proteome</keyword>
<evidence type="ECO:0000256" key="4">
    <source>
        <dbReference type="ARBA" id="ARBA00022692"/>
    </source>
</evidence>
<comment type="caution">
    <text evidence="10">The sequence shown here is derived from an EMBL/GenBank/DDBJ whole genome shotgun (WGS) entry which is preliminary data.</text>
</comment>
<dbReference type="PRINTS" id="PR01837">
    <property type="entry name" value="MGTCSAPBPROT"/>
</dbReference>
<evidence type="ECO:0000256" key="2">
    <source>
        <dbReference type="ARBA" id="ARBA00009298"/>
    </source>
</evidence>
<evidence type="ECO:0000256" key="5">
    <source>
        <dbReference type="ARBA" id="ARBA00022989"/>
    </source>
</evidence>
<comment type="similarity">
    <text evidence="2">Belongs to the MgtC/SapB family.</text>
</comment>
<dbReference type="EMBL" id="JBHTAI010000007">
    <property type="protein sequence ID" value="MFC7149626.1"/>
    <property type="molecule type" value="Genomic_DNA"/>
</dbReference>
<feature type="transmembrane region" description="Helical" evidence="8">
    <location>
        <begin position="128"/>
        <end position="149"/>
    </location>
</feature>
<feature type="domain" description="MgtC/SapB/SrpB/YhiD N-terminal" evidence="9">
    <location>
        <begin position="21"/>
        <end position="151"/>
    </location>
</feature>
<reference evidence="11" key="1">
    <citation type="journal article" date="2019" name="Int. J. Syst. Evol. Microbiol.">
        <title>The Global Catalogue of Microorganisms (GCM) 10K type strain sequencing project: providing services to taxonomists for standard genome sequencing and annotation.</title>
        <authorList>
            <consortium name="The Broad Institute Genomics Platform"/>
            <consortium name="The Broad Institute Genome Sequencing Center for Infectious Disease"/>
            <person name="Wu L."/>
            <person name="Ma J."/>
        </authorList>
    </citation>
    <scope>NUCLEOTIDE SEQUENCE [LARGE SCALE GENOMIC DNA]</scope>
    <source>
        <strain evidence="11">KCTC 12907</strain>
    </source>
</reference>
<dbReference type="Pfam" id="PF02308">
    <property type="entry name" value="MgtC"/>
    <property type="match status" value="1"/>
</dbReference>
<evidence type="ECO:0000256" key="6">
    <source>
        <dbReference type="ARBA" id="ARBA00023136"/>
    </source>
</evidence>
<evidence type="ECO:0000256" key="3">
    <source>
        <dbReference type="ARBA" id="ARBA00022475"/>
    </source>
</evidence>
<comment type="subcellular location">
    <subcellularLocation>
        <location evidence="1">Cell membrane</location>
        <topology evidence="1">Multi-pass membrane protein</topology>
    </subcellularLocation>
</comment>
<evidence type="ECO:0000256" key="1">
    <source>
        <dbReference type="ARBA" id="ARBA00004651"/>
    </source>
</evidence>
<evidence type="ECO:0000313" key="11">
    <source>
        <dbReference type="Proteomes" id="UP001596378"/>
    </source>
</evidence>
<feature type="region of interest" description="Disordered" evidence="7">
    <location>
        <begin position="153"/>
        <end position="189"/>
    </location>
</feature>
<name>A0ABW2FBS7_9BACL</name>
<keyword evidence="4 8" id="KW-0812">Transmembrane</keyword>
<protein>
    <submittedName>
        <fullName evidence="10">MgtC/SapB family protein</fullName>
    </submittedName>
</protein>
<dbReference type="PANTHER" id="PTHR33778">
    <property type="entry name" value="PROTEIN MGTC"/>
    <property type="match status" value="1"/>
</dbReference>
<feature type="transmembrane region" description="Helical" evidence="8">
    <location>
        <begin position="46"/>
        <end position="68"/>
    </location>
</feature>
<sequence length="189" mass="20163">MSNAIDFVFVVFKNYEFYFRILISAVLGLLIGFDRTHKNKPAGVKTFTFVTVACALITIVSIESVGVFSRLHDRTMMDPMRLAAQIVTGLGFLGAGLIMKSGFEVKGLTSAAMILFAGGVGIGTGAGFYGYVLFAIAVVFAFVRIGGWIEKREHDKSQAKAKEETSKNAKVPGPSQPAADSLPGRSSAG</sequence>
<dbReference type="InterPro" id="IPR049177">
    <property type="entry name" value="MgtC_SapB_SrpB_YhiD_N"/>
</dbReference>
<dbReference type="PANTHER" id="PTHR33778:SF1">
    <property type="entry name" value="MAGNESIUM TRANSPORTER YHID-RELATED"/>
    <property type="match status" value="1"/>
</dbReference>
<accession>A0ABW2FBS7</accession>
<feature type="transmembrane region" description="Helical" evidence="8">
    <location>
        <begin position="17"/>
        <end position="34"/>
    </location>
</feature>
<evidence type="ECO:0000256" key="8">
    <source>
        <dbReference type="SAM" id="Phobius"/>
    </source>
</evidence>
<dbReference type="InterPro" id="IPR003416">
    <property type="entry name" value="MgtC/SapB/SrpB/YhiD_fam"/>
</dbReference>
<keyword evidence="3" id="KW-1003">Cell membrane</keyword>
<keyword evidence="5 8" id="KW-1133">Transmembrane helix</keyword>
<evidence type="ECO:0000256" key="7">
    <source>
        <dbReference type="SAM" id="MobiDB-lite"/>
    </source>
</evidence>
<gene>
    <name evidence="10" type="ORF">ACFQMJ_13900</name>
</gene>
<feature type="transmembrane region" description="Helical" evidence="8">
    <location>
        <begin position="80"/>
        <end position="98"/>
    </location>
</feature>
<keyword evidence="6 8" id="KW-0472">Membrane</keyword>
<evidence type="ECO:0000259" key="9">
    <source>
        <dbReference type="Pfam" id="PF02308"/>
    </source>
</evidence>
<dbReference type="Proteomes" id="UP001596378">
    <property type="component" value="Unassembled WGS sequence"/>
</dbReference>
<proteinExistence type="inferred from homology"/>
<feature type="compositionally biased region" description="Basic and acidic residues" evidence="7">
    <location>
        <begin position="153"/>
        <end position="167"/>
    </location>
</feature>
<dbReference type="RefSeq" id="WP_378051312.1">
    <property type="nucleotide sequence ID" value="NZ_JBHMDN010000034.1"/>
</dbReference>
<evidence type="ECO:0000313" key="10">
    <source>
        <dbReference type="EMBL" id="MFC7149626.1"/>
    </source>
</evidence>